<keyword evidence="14" id="KW-1185">Reference proteome</keyword>
<keyword evidence="2" id="KW-0813">Transport</keyword>
<dbReference type="Proteomes" id="UP000285023">
    <property type="component" value="Unassembled WGS sequence"/>
</dbReference>
<protein>
    <submittedName>
        <fullName evidence="13">TonB-dependent receptor</fullName>
    </submittedName>
</protein>
<dbReference type="InterPro" id="IPR039426">
    <property type="entry name" value="TonB-dep_rcpt-like"/>
</dbReference>
<evidence type="ECO:0000259" key="12">
    <source>
        <dbReference type="SMART" id="SM00965"/>
    </source>
</evidence>
<dbReference type="GO" id="GO:0009279">
    <property type="term" value="C:cell outer membrane"/>
    <property type="evidence" value="ECO:0007669"/>
    <property type="project" value="UniProtKB-SubCell"/>
</dbReference>
<reference evidence="13 14" key="1">
    <citation type="submission" date="2018-09" db="EMBL/GenBank/DDBJ databases">
        <title>Sphingomonas sp. DAC4.</title>
        <authorList>
            <person name="Seo T."/>
        </authorList>
    </citation>
    <scope>NUCLEOTIDE SEQUENCE [LARGE SCALE GENOMIC DNA]</scope>
    <source>
        <strain evidence="13 14">DAC4</strain>
    </source>
</reference>
<feature type="signal peptide" evidence="11">
    <location>
        <begin position="1"/>
        <end position="27"/>
    </location>
</feature>
<evidence type="ECO:0000256" key="9">
    <source>
        <dbReference type="ARBA" id="ARBA00023237"/>
    </source>
</evidence>
<name>A0A418Q258_9SPHN</name>
<keyword evidence="8 13" id="KW-0675">Receptor</keyword>
<evidence type="ECO:0000256" key="8">
    <source>
        <dbReference type="ARBA" id="ARBA00023170"/>
    </source>
</evidence>
<evidence type="ECO:0000256" key="1">
    <source>
        <dbReference type="ARBA" id="ARBA00004571"/>
    </source>
</evidence>
<proteinExistence type="inferred from homology"/>
<comment type="caution">
    <text evidence="13">The sequence shown here is derived from an EMBL/GenBank/DDBJ whole genome shotgun (WGS) entry which is preliminary data.</text>
</comment>
<evidence type="ECO:0000313" key="14">
    <source>
        <dbReference type="Proteomes" id="UP000285023"/>
    </source>
</evidence>
<keyword evidence="5 11" id="KW-0732">Signal</keyword>
<evidence type="ECO:0000256" key="11">
    <source>
        <dbReference type="SAM" id="SignalP"/>
    </source>
</evidence>
<feature type="domain" description="Secretin/TonB short N-terminal" evidence="12">
    <location>
        <begin position="53"/>
        <end position="104"/>
    </location>
</feature>
<comment type="similarity">
    <text evidence="10">Belongs to the TonB-dependent receptor family.</text>
</comment>
<dbReference type="EMBL" id="QXTF01000001">
    <property type="protein sequence ID" value="RIX32025.1"/>
    <property type="molecule type" value="Genomic_DNA"/>
</dbReference>
<dbReference type="GO" id="GO:0044718">
    <property type="term" value="P:siderophore transmembrane transport"/>
    <property type="evidence" value="ECO:0007669"/>
    <property type="project" value="TreeGrafter"/>
</dbReference>
<sequence length="789" mass="84175">MGEVLRIRIVPVALLLSLAAPISPSFAAQTRVIDVPRGTVGEVAFALGRQAGINIAIPDATLLGRPAPAVRGKLSDEAAVGQLARAAGLKVRVVGSKSFILTRAPHPAAAVSIAAAPSYDLPSPEPEEIVVTASKRDTTSPRFAGQWTKIDGDDLKGWGIVGSEAIEARSVGFSSTHLGSGRNKLFIRGIADSSFSGPTQSPVGQYMGDMRMGYSGPDPDVRLIDIESVEVLEGPQGTLYGSGSLGGIVQVTPVKPVLGMTAGRASVGISLTTHGDPGFDGSGMFNMPLWEGAAFRAVGYHSAEGGYVDNLATGKSDINRLSVDGGRAMMSADIIPGWSIDVSGLAQRIRGEDSQYADREGHGLSRYSMVPQPFVSRFEMGGVAIRKDGGSLRFRSTTGFTRQRVTENFDASTGDTARQLGQDSRGWSVSNETRVWRPMAQGYSWVAGFSSIVHRYAVARDIREGEHQVDLAGVENRVRESTAYGEIGLRIADGLEASAGARYTISSLSGNGSHLNPLLAASRYGEADREERQFLPSFSLLARPVDKLTLYGRFQQGFRPGGLSIEADFVRTYHNDKLATAELGFRYGISQRHPIDIQGSLTLSKWSDIQADFIDAGGLPSTDNIGDGRVWTLTLNGGAQVSRTLRVEAGVAWNDGKITRPSEAFKLMAAEAEGAMRIPNIARLAARAAIDWSHELGGGHSLTASSYLRYIGRSRLGVGPRLGDAQGDYLDSGISVRLGDDRRAISFTATNLADQLGNRFAFGAPFTSGRDQITPLRPRTFRLGIDAAF</sequence>
<keyword evidence="3" id="KW-1134">Transmembrane beta strand</keyword>
<evidence type="ECO:0000256" key="5">
    <source>
        <dbReference type="ARBA" id="ARBA00022729"/>
    </source>
</evidence>
<evidence type="ECO:0000256" key="10">
    <source>
        <dbReference type="RuleBase" id="RU003357"/>
    </source>
</evidence>
<organism evidence="13 14">
    <name type="scientific">Sphingomonas edaphi</name>
    <dbReference type="NCBI Taxonomy" id="2315689"/>
    <lineage>
        <taxon>Bacteria</taxon>
        <taxon>Pseudomonadati</taxon>
        <taxon>Pseudomonadota</taxon>
        <taxon>Alphaproteobacteria</taxon>
        <taxon>Sphingomonadales</taxon>
        <taxon>Sphingomonadaceae</taxon>
        <taxon>Sphingomonas</taxon>
    </lineage>
</organism>
<evidence type="ECO:0000256" key="7">
    <source>
        <dbReference type="ARBA" id="ARBA00023136"/>
    </source>
</evidence>
<feature type="chain" id="PRO_5019265245" evidence="11">
    <location>
        <begin position="28"/>
        <end position="789"/>
    </location>
</feature>
<evidence type="ECO:0000313" key="13">
    <source>
        <dbReference type="EMBL" id="RIX32025.1"/>
    </source>
</evidence>
<keyword evidence="4" id="KW-0812">Transmembrane</keyword>
<evidence type="ECO:0000256" key="2">
    <source>
        <dbReference type="ARBA" id="ARBA00022448"/>
    </source>
</evidence>
<keyword evidence="6 10" id="KW-0798">TonB box</keyword>
<dbReference type="AlphaFoldDB" id="A0A418Q258"/>
<evidence type="ECO:0000256" key="4">
    <source>
        <dbReference type="ARBA" id="ARBA00022692"/>
    </source>
</evidence>
<dbReference type="InterPro" id="IPR011662">
    <property type="entry name" value="Secretin/TonB_short_N"/>
</dbReference>
<evidence type="ECO:0000256" key="3">
    <source>
        <dbReference type="ARBA" id="ARBA00022452"/>
    </source>
</evidence>
<evidence type="ECO:0000256" key="6">
    <source>
        <dbReference type="ARBA" id="ARBA00023077"/>
    </source>
</evidence>
<dbReference type="Gene3D" id="2.40.170.20">
    <property type="entry name" value="TonB-dependent receptor, beta-barrel domain"/>
    <property type="match status" value="1"/>
</dbReference>
<dbReference type="SMART" id="SM00965">
    <property type="entry name" value="STN"/>
    <property type="match status" value="1"/>
</dbReference>
<dbReference type="Pfam" id="PF00593">
    <property type="entry name" value="TonB_dep_Rec_b-barrel"/>
    <property type="match status" value="1"/>
</dbReference>
<dbReference type="InterPro" id="IPR012910">
    <property type="entry name" value="Plug_dom"/>
</dbReference>
<dbReference type="Pfam" id="PF07715">
    <property type="entry name" value="Plug"/>
    <property type="match status" value="1"/>
</dbReference>
<accession>A0A418Q258</accession>
<dbReference type="PANTHER" id="PTHR30069:SF29">
    <property type="entry name" value="HEMOGLOBIN AND HEMOGLOBIN-HAPTOGLOBIN-BINDING PROTEIN 1-RELATED"/>
    <property type="match status" value="1"/>
</dbReference>
<dbReference type="PANTHER" id="PTHR30069">
    <property type="entry name" value="TONB-DEPENDENT OUTER MEMBRANE RECEPTOR"/>
    <property type="match status" value="1"/>
</dbReference>
<dbReference type="Gene3D" id="3.55.50.30">
    <property type="match status" value="1"/>
</dbReference>
<dbReference type="InterPro" id="IPR000531">
    <property type="entry name" value="Beta-barrel_TonB"/>
</dbReference>
<dbReference type="GO" id="GO:0015344">
    <property type="term" value="F:siderophore uptake transmembrane transporter activity"/>
    <property type="evidence" value="ECO:0007669"/>
    <property type="project" value="TreeGrafter"/>
</dbReference>
<comment type="subcellular location">
    <subcellularLocation>
        <location evidence="1">Cell outer membrane</location>
        <topology evidence="1">Multi-pass membrane protein</topology>
    </subcellularLocation>
</comment>
<dbReference type="InterPro" id="IPR036942">
    <property type="entry name" value="Beta-barrel_TonB_sf"/>
</dbReference>
<dbReference type="SUPFAM" id="SSF56935">
    <property type="entry name" value="Porins"/>
    <property type="match status" value="1"/>
</dbReference>
<gene>
    <name evidence="13" type="ORF">D3M59_03320</name>
</gene>
<keyword evidence="9" id="KW-0998">Cell outer membrane</keyword>
<keyword evidence="7 10" id="KW-0472">Membrane</keyword>